<dbReference type="RefSeq" id="WP_381839370.1">
    <property type="nucleotide sequence ID" value="NZ_JBHYTS010000001.1"/>
</dbReference>
<dbReference type="Proteomes" id="UP001599756">
    <property type="component" value="Unassembled WGS sequence"/>
</dbReference>
<accession>A0ABW6GY33</accession>
<protein>
    <submittedName>
        <fullName evidence="1">Uncharacterized protein</fullName>
    </submittedName>
</protein>
<reference evidence="1 2" key="1">
    <citation type="submission" date="2024-09" db="EMBL/GenBank/DDBJ databases">
        <title>The Natural Products Discovery Center: Release of the First 8490 Sequenced Strains for Exploring Actinobacteria Biosynthetic Diversity.</title>
        <authorList>
            <person name="Kalkreuter E."/>
            <person name="Kautsar S.A."/>
            <person name="Yang D."/>
            <person name="Bader C.D."/>
            <person name="Teijaro C.N."/>
            <person name="Fluegel L."/>
            <person name="Davis C.M."/>
            <person name="Simpson J.R."/>
            <person name="Lauterbach L."/>
            <person name="Steele A.D."/>
            <person name="Gui C."/>
            <person name="Meng S."/>
            <person name="Li G."/>
            <person name="Viehrig K."/>
            <person name="Ye F."/>
            <person name="Su P."/>
            <person name="Kiefer A.F."/>
            <person name="Nichols A."/>
            <person name="Cepeda A.J."/>
            <person name="Yan W."/>
            <person name="Fan B."/>
            <person name="Jiang Y."/>
            <person name="Adhikari A."/>
            <person name="Zheng C.-J."/>
            <person name="Schuster L."/>
            <person name="Cowan T.M."/>
            <person name="Smanski M.J."/>
            <person name="Chevrette M.G."/>
            <person name="De Carvalho L.P.S."/>
            <person name="Shen B."/>
        </authorList>
    </citation>
    <scope>NUCLEOTIDE SEQUENCE [LARGE SCALE GENOMIC DNA]</scope>
    <source>
        <strain evidence="1 2">NPDC059500</strain>
    </source>
</reference>
<sequence>MGVWDVKQDDERMQWTFVPHVSAGPIRFGMTPDEVGEALASTAAHSRQTYETWPVSGKPLVVEAQFTELGVTAYYEREGQTLAGVAIDALAGPQVTLDGTALVAQVPSEAETWFVKHTEAHALDLFFTHAADPGSADLGLILRVQRAGDVVLTRPVFLIREWAEYSWDYIPGSEWSTF</sequence>
<organism evidence="1 2">
    <name type="scientific">Streptomyces anandii</name>
    <dbReference type="NCBI Taxonomy" id="285454"/>
    <lineage>
        <taxon>Bacteria</taxon>
        <taxon>Bacillati</taxon>
        <taxon>Actinomycetota</taxon>
        <taxon>Actinomycetes</taxon>
        <taxon>Kitasatosporales</taxon>
        <taxon>Streptomycetaceae</taxon>
        <taxon>Streptomyces</taxon>
    </lineage>
</organism>
<proteinExistence type="predicted"/>
<comment type="caution">
    <text evidence="1">The sequence shown here is derived from an EMBL/GenBank/DDBJ whole genome shotgun (WGS) entry which is preliminary data.</text>
</comment>
<dbReference type="EMBL" id="JBHYTS010000001">
    <property type="protein sequence ID" value="MFE1749212.1"/>
    <property type="molecule type" value="Genomic_DNA"/>
</dbReference>
<evidence type="ECO:0000313" key="2">
    <source>
        <dbReference type="Proteomes" id="UP001599756"/>
    </source>
</evidence>
<name>A0ABW6GY33_9ACTN</name>
<gene>
    <name evidence="1" type="ORF">ACFW88_01425</name>
</gene>
<evidence type="ECO:0000313" key="1">
    <source>
        <dbReference type="EMBL" id="MFE1749212.1"/>
    </source>
</evidence>
<keyword evidence="2" id="KW-1185">Reference proteome</keyword>